<feature type="transmembrane region" description="Helical" evidence="6">
    <location>
        <begin position="26"/>
        <end position="44"/>
    </location>
</feature>
<feature type="transmembrane region" description="Helical" evidence="6">
    <location>
        <begin position="50"/>
        <end position="72"/>
    </location>
</feature>
<keyword evidence="2" id="KW-1003">Cell membrane</keyword>
<dbReference type="RefSeq" id="WP_345918819.1">
    <property type="nucleotide sequence ID" value="NZ_JBDIVE010000002.1"/>
</dbReference>
<gene>
    <name evidence="7" type="ORF">ABDB84_06165</name>
</gene>
<reference evidence="7 8" key="1">
    <citation type="journal article" date="2018" name="Int. J. Syst. Evol. Microbiol.">
        <title>Uliginosibacterium sediminicola sp. nov., isolated from freshwater sediment.</title>
        <authorList>
            <person name="Hwang W.M."/>
            <person name="Kim S.M."/>
            <person name="Kang K."/>
            <person name="Ahn T.Y."/>
        </authorList>
    </citation>
    <scope>NUCLEOTIDE SEQUENCE [LARGE SCALE GENOMIC DNA]</scope>
    <source>
        <strain evidence="7 8">M1-21</strain>
    </source>
</reference>
<evidence type="ECO:0000313" key="7">
    <source>
        <dbReference type="EMBL" id="MEN3068056.1"/>
    </source>
</evidence>
<feature type="transmembrane region" description="Helical" evidence="6">
    <location>
        <begin position="207"/>
        <end position="227"/>
    </location>
</feature>
<accession>A0ABU9YWI4</accession>
<feature type="transmembrane region" description="Helical" evidence="6">
    <location>
        <begin position="169"/>
        <end position="187"/>
    </location>
</feature>
<evidence type="ECO:0000256" key="4">
    <source>
        <dbReference type="ARBA" id="ARBA00022989"/>
    </source>
</evidence>
<dbReference type="PANTHER" id="PTHR23291:SF115">
    <property type="entry name" value="MODULATOR OF FTSH PROTEASE YCCA"/>
    <property type="match status" value="1"/>
</dbReference>
<feature type="transmembrane region" description="Helical" evidence="6">
    <location>
        <begin position="112"/>
        <end position="134"/>
    </location>
</feature>
<dbReference type="EMBL" id="JBDIVE010000002">
    <property type="protein sequence ID" value="MEN3068056.1"/>
    <property type="molecule type" value="Genomic_DNA"/>
</dbReference>
<name>A0ABU9YWI4_9RHOO</name>
<keyword evidence="4 6" id="KW-1133">Transmembrane helix</keyword>
<evidence type="ECO:0000256" key="6">
    <source>
        <dbReference type="RuleBase" id="RU004379"/>
    </source>
</evidence>
<protein>
    <submittedName>
        <fullName evidence="7">Bax inhibitor-1/YccA family protein</fullName>
    </submittedName>
</protein>
<sequence length="230" mass="24703">MENRLYTVNTSSTAGGVRNNVLRNTYNLLALSMLPTIAGAWAGLQFNFSMLFAGSPIMGPLLMLAVMWGLIYAIQANRNSSTGVVLLLGFTFVMGLMLSSTLAWTLRFSNGASLIALAAGGTSIVFFGMSVLAHTIKRDLSGMGKFLFIGTLLLLAASIANIFLHIPALHLTIAVISCGIFSAWLLYDLNDVVKGGETSYVSATLRVYLDLYNIFTSLLQILGIFGGNRD</sequence>
<keyword evidence="5 6" id="KW-0472">Membrane</keyword>
<dbReference type="Proteomes" id="UP001410394">
    <property type="component" value="Unassembled WGS sequence"/>
</dbReference>
<dbReference type="Pfam" id="PF01027">
    <property type="entry name" value="Bax1-I"/>
    <property type="match status" value="1"/>
</dbReference>
<evidence type="ECO:0000256" key="1">
    <source>
        <dbReference type="ARBA" id="ARBA00004651"/>
    </source>
</evidence>
<dbReference type="InterPro" id="IPR006214">
    <property type="entry name" value="Bax_inhibitor_1-related"/>
</dbReference>
<dbReference type="PANTHER" id="PTHR23291">
    <property type="entry name" value="BAX INHIBITOR-RELATED"/>
    <property type="match status" value="1"/>
</dbReference>
<feature type="transmembrane region" description="Helical" evidence="6">
    <location>
        <begin position="146"/>
        <end position="163"/>
    </location>
</feature>
<evidence type="ECO:0000256" key="3">
    <source>
        <dbReference type="ARBA" id="ARBA00022692"/>
    </source>
</evidence>
<comment type="caution">
    <text evidence="7">The sequence shown here is derived from an EMBL/GenBank/DDBJ whole genome shotgun (WGS) entry which is preliminary data.</text>
</comment>
<proteinExistence type="inferred from homology"/>
<dbReference type="CDD" id="cd10433">
    <property type="entry name" value="YccA_like"/>
    <property type="match status" value="1"/>
</dbReference>
<evidence type="ECO:0000313" key="8">
    <source>
        <dbReference type="Proteomes" id="UP001410394"/>
    </source>
</evidence>
<evidence type="ECO:0000256" key="2">
    <source>
        <dbReference type="ARBA" id="ARBA00022475"/>
    </source>
</evidence>
<comment type="subcellular location">
    <subcellularLocation>
        <location evidence="1">Cell membrane</location>
        <topology evidence="1">Multi-pass membrane protein</topology>
    </subcellularLocation>
</comment>
<comment type="similarity">
    <text evidence="6">Belongs to the BI1 family.</text>
</comment>
<organism evidence="7 8">
    <name type="scientific">Uliginosibacterium sediminicola</name>
    <dbReference type="NCBI Taxonomy" id="2024550"/>
    <lineage>
        <taxon>Bacteria</taxon>
        <taxon>Pseudomonadati</taxon>
        <taxon>Pseudomonadota</taxon>
        <taxon>Betaproteobacteria</taxon>
        <taxon>Rhodocyclales</taxon>
        <taxon>Zoogloeaceae</taxon>
        <taxon>Uliginosibacterium</taxon>
    </lineage>
</organism>
<evidence type="ECO:0000256" key="5">
    <source>
        <dbReference type="ARBA" id="ARBA00023136"/>
    </source>
</evidence>
<keyword evidence="8" id="KW-1185">Reference proteome</keyword>
<feature type="transmembrane region" description="Helical" evidence="6">
    <location>
        <begin position="84"/>
        <end position="106"/>
    </location>
</feature>
<keyword evidence="3 6" id="KW-0812">Transmembrane</keyword>